<dbReference type="EMBL" id="JALLPB020000455">
    <property type="protein sequence ID" value="KAL3808956.1"/>
    <property type="molecule type" value="Genomic_DNA"/>
</dbReference>
<evidence type="ECO:0000313" key="1">
    <source>
        <dbReference type="EMBL" id="KAL3807632.1"/>
    </source>
</evidence>
<dbReference type="AlphaFoldDB" id="A0ABD3RC20"/>
<evidence type="ECO:0000313" key="4">
    <source>
        <dbReference type="Proteomes" id="UP001530377"/>
    </source>
</evidence>
<accession>A0ABD3RC20</accession>
<comment type="caution">
    <text evidence="2">The sequence shown here is derived from an EMBL/GenBank/DDBJ whole genome shotgun (WGS) entry which is preliminary data.</text>
</comment>
<keyword evidence="4" id="KW-1185">Reference proteome</keyword>
<dbReference type="EMBL" id="JALLPB020000167">
    <property type="protein sequence ID" value="KAL3816081.1"/>
    <property type="molecule type" value="Genomic_DNA"/>
</dbReference>
<name>A0ABD3RC20_9STRA</name>
<protein>
    <submittedName>
        <fullName evidence="2">Uncharacterized protein</fullName>
    </submittedName>
</protein>
<organism evidence="2 4">
    <name type="scientific">Cyclostephanos tholiformis</name>
    <dbReference type="NCBI Taxonomy" id="382380"/>
    <lineage>
        <taxon>Eukaryota</taxon>
        <taxon>Sar</taxon>
        <taxon>Stramenopiles</taxon>
        <taxon>Ochrophyta</taxon>
        <taxon>Bacillariophyta</taxon>
        <taxon>Coscinodiscophyceae</taxon>
        <taxon>Thalassiosirophycidae</taxon>
        <taxon>Stephanodiscales</taxon>
        <taxon>Stephanodiscaceae</taxon>
        <taxon>Cyclostephanos</taxon>
    </lineage>
</organism>
<sequence>VVADSNETMKEGHHEVFKIEKRPPWFLLDAVERLPPSFSSNLSSNAHKVIIGPRSPVAKTLMLIVV</sequence>
<dbReference type="Proteomes" id="UP001530377">
    <property type="component" value="Unassembled WGS sequence"/>
</dbReference>
<evidence type="ECO:0000313" key="2">
    <source>
        <dbReference type="EMBL" id="KAL3808956.1"/>
    </source>
</evidence>
<evidence type="ECO:0000313" key="3">
    <source>
        <dbReference type="EMBL" id="KAL3816081.1"/>
    </source>
</evidence>
<dbReference type="EMBL" id="JALLPB020000606">
    <property type="protein sequence ID" value="KAL3807632.1"/>
    <property type="molecule type" value="Genomic_DNA"/>
</dbReference>
<gene>
    <name evidence="1" type="ORF">ACHAXA_005262</name>
    <name evidence="3" type="ORF">ACHAXA_009719</name>
    <name evidence="2" type="ORF">ACHAXA_011351</name>
</gene>
<feature type="non-terminal residue" evidence="2">
    <location>
        <position position="1"/>
    </location>
</feature>
<reference evidence="2 4" key="1">
    <citation type="submission" date="2024-10" db="EMBL/GenBank/DDBJ databases">
        <title>Updated reference genomes for cyclostephanoid diatoms.</title>
        <authorList>
            <person name="Roberts W.R."/>
            <person name="Alverson A.J."/>
        </authorList>
    </citation>
    <scope>NUCLEOTIDE SEQUENCE [LARGE SCALE GENOMIC DNA]</scope>
    <source>
        <strain evidence="2 4">AJA228-03</strain>
    </source>
</reference>
<proteinExistence type="predicted"/>